<evidence type="ECO:0000313" key="3">
    <source>
        <dbReference type="Proteomes" id="UP000287547"/>
    </source>
</evidence>
<feature type="domain" description="Uracil-DNA glycosylase-like" evidence="1">
    <location>
        <begin position="39"/>
        <end position="196"/>
    </location>
</feature>
<dbReference type="EMBL" id="QHKI01000002">
    <property type="protein sequence ID" value="RSM90604.1"/>
    <property type="molecule type" value="Genomic_DNA"/>
</dbReference>
<reference evidence="2 3" key="1">
    <citation type="submission" date="2018-05" db="EMBL/GenBank/DDBJ databases">
        <title>Evolution of GPA BGCs.</title>
        <authorList>
            <person name="Waglechner N."/>
            <person name="Wright G.D."/>
        </authorList>
    </citation>
    <scope>NUCLEOTIDE SEQUENCE [LARGE SCALE GENOMIC DNA]</scope>
    <source>
        <strain evidence="2 3">A82846</strain>
    </source>
</reference>
<protein>
    <submittedName>
        <fullName evidence="2">Uracil-DNA glycosylase</fullName>
    </submittedName>
</protein>
<dbReference type="SMART" id="SM00987">
    <property type="entry name" value="UreE_C"/>
    <property type="match status" value="1"/>
</dbReference>
<name>A0A428ZRA8_KIBAR</name>
<dbReference type="InterPro" id="IPR047124">
    <property type="entry name" value="HI_0220.2"/>
</dbReference>
<dbReference type="PANTHER" id="PTHR42160">
    <property type="entry name" value="URACIL-DNA GLYCOSYLASE SUPERFAMILY PROTEIN"/>
    <property type="match status" value="1"/>
</dbReference>
<dbReference type="PANTHER" id="PTHR42160:SF1">
    <property type="entry name" value="URACIL-DNA GLYCOSYLASE SUPERFAMILY PROTEIN"/>
    <property type="match status" value="1"/>
</dbReference>
<dbReference type="OrthoDB" id="9789139at2"/>
<comment type="caution">
    <text evidence="2">The sequence shown here is derived from an EMBL/GenBank/DDBJ whole genome shotgun (WGS) entry which is preliminary data.</text>
</comment>
<accession>A0A428ZRA8</accession>
<dbReference type="InterPro" id="IPR005122">
    <property type="entry name" value="Uracil-DNA_glycosylase-like"/>
</dbReference>
<dbReference type="InterPro" id="IPR036895">
    <property type="entry name" value="Uracil-DNA_glycosylase-like_sf"/>
</dbReference>
<dbReference type="SUPFAM" id="SSF52141">
    <property type="entry name" value="Uracil-DNA glycosylase-like"/>
    <property type="match status" value="1"/>
</dbReference>
<dbReference type="Proteomes" id="UP000287547">
    <property type="component" value="Unassembled WGS sequence"/>
</dbReference>
<dbReference type="AlphaFoldDB" id="A0A428ZRA8"/>
<dbReference type="Gene3D" id="3.40.470.10">
    <property type="entry name" value="Uracil-DNA glycosylase-like domain"/>
    <property type="match status" value="1"/>
</dbReference>
<organism evidence="2 3">
    <name type="scientific">Kibdelosporangium aridum</name>
    <dbReference type="NCBI Taxonomy" id="2030"/>
    <lineage>
        <taxon>Bacteria</taxon>
        <taxon>Bacillati</taxon>
        <taxon>Actinomycetota</taxon>
        <taxon>Actinomycetes</taxon>
        <taxon>Pseudonocardiales</taxon>
        <taxon>Pseudonocardiaceae</taxon>
        <taxon>Kibdelosporangium</taxon>
    </lineage>
</organism>
<dbReference type="Pfam" id="PF03167">
    <property type="entry name" value="UDG"/>
    <property type="match status" value="1"/>
</dbReference>
<evidence type="ECO:0000259" key="1">
    <source>
        <dbReference type="SMART" id="SM00986"/>
    </source>
</evidence>
<dbReference type="SMART" id="SM00986">
    <property type="entry name" value="UDG"/>
    <property type="match status" value="1"/>
</dbReference>
<dbReference type="CDD" id="cd10033">
    <property type="entry name" value="UDG_like"/>
    <property type="match status" value="1"/>
</dbReference>
<sequence length="205" mass="23053">MAAAPDQGARVTSELTRIRLDLVDDPANAWAAELGYQPVYQAAAASRIAIIGQAPGKRAQRSGVPFDDPSGVKLRDWLGVTDEQFYDPSRFAILPMDFYYPGKAANGDLPPRPDFAEKWHPRILAELNDIRLTLLIGSYSQKRYLKGRAKPSLTETVRSYQDYLPEIMPLVHPSPMNFRWQSRNPWFVSEVLPVLRDMVAKALSP</sequence>
<evidence type="ECO:0000313" key="2">
    <source>
        <dbReference type="EMBL" id="RSM90604.1"/>
    </source>
</evidence>
<proteinExistence type="predicted"/>
<gene>
    <name evidence="2" type="ORF">DMH04_03840</name>
</gene>